<dbReference type="InterPro" id="IPR023213">
    <property type="entry name" value="CAT-like_dom_sf"/>
</dbReference>
<name>A0A941J0B1_9ACTN</name>
<dbReference type="GO" id="GO:0017000">
    <property type="term" value="P:antibiotic biosynthetic process"/>
    <property type="evidence" value="ECO:0007669"/>
    <property type="project" value="UniProtKB-ARBA"/>
</dbReference>
<dbReference type="Pfam" id="PF00668">
    <property type="entry name" value="Condensation"/>
    <property type="match status" value="1"/>
</dbReference>
<dbReference type="GO" id="GO:0031177">
    <property type="term" value="F:phosphopantetheine binding"/>
    <property type="evidence" value="ECO:0007669"/>
    <property type="project" value="InterPro"/>
</dbReference>
<dbReference type="SUPFAM" id="SSF52777">
    <property type="entry name" value="CoA-dependent acyltransferases"/>
    <property type="match status" value="1"/>
</dbReference>
<accession>A0A941J0B1</accession>
<dbReference type="InterPro" id="IPR020806">
    <property type="entry name" value="PKS_PP-bd"/>
</dbReference>
<dbReference type="PROSITE" id="PS50075">
    <property type="entry name" value="CARRIER"/>
    <property type="match status" value="1"/>
</dbReference>
<dbReference type="InterPro" id="IPR009081">
    <property type="entry name" value="PP-bd_ACP"/>
</dbReference>
<dbReference type="Proteomes" id="UP000682308">
    <property type="component" value="Unassembled WGS sequence"/>
</dbReference>
<dbReference type="GO" id="GO:0044550">
    <property type="term" value="P:secondary metabolite biosynthetic process"/>
    <property type="evidence" value="ECO:0007669"/>
    <property type="project" value="TreeGrafter"/>
</dbReference>
<proteinExistence type="inferred from homology"/>
<comment type="similarity">
    <text evidence="2">Belongs to the ATP-dependent AMP-binding enzyme family.</text>
</comment>
<dbReference type="Gene3D" id="3.40.50.1820">
    <property type="entry name" value="alpha/beta hydrolase"/>
    <property type="match status" value="1"/>
</dbReference>
<evidence type="ECO:0000256" key="4">
    <source>
        <dbReference type="ARBA" id="ARBA00022553"/>
    </source>
</evidence>
<dbReference type="InterPro" id="IPR036736">
    <property type="entry name" value="ACP-like_sf"/>
</dbReference>
<keyword evidence="4" id="KW-0597">Phosphoprotein</keyword>
<dbReference type="GO" id="GO:0043041">
    <property type="term" value="P:amino acid activation for nonribosomal peptide biosynthetic process"/>
    <property type="evidence" value="ECO:0007669"/>
    <property type="project" value="TreeGrafter"/>
</dbReference>
<dbReference type="SMART" id="SM00823">
    <property type="entry name" value="PKS_PP"/>
    <property type="match status" value="1"/>
</dbReference>
<dbReference type="EMBL" id="JAGTPG010000001">
    <property type="protein sequence ID" value="MBR8638282.1"/>
    <property type="molecule type" value="Genomic_DNA"/>
</dbReference>
<comment type="caution">
    <text evidence="6">The sequence shown here is derived from an EMBL/GenBank/DDBJ whole genome shotgun (WGS) entry which is preliminary data.</text>
</comment>
<dbReference type="Gene3D" id="3.30.559.30">
    <property type="entry name" value="Nonribosomal peptide synthetase, condensation domain"/>
    <property type="match status" value="1"/>
</dbReference>
<dbReference type="InterPro" id="IPR001242">
    <property type="entry name" value="Condensation_dom"/>
</dbReference>
<reference evidence="6 7" key="1">
    <citation type="submission" date="2021-04" db="EMBL/GenBank/DDBJ databases">
        <title>Characterization of the biosynthetic gene cluster of new lipopeptides with antitumor activity in the genome of the marine Streptomyces PHM034.</title>
        <authorList>
            <person name="Ceniceros A."/>
            <person name="Canedo L."/>
            <person name="Mendez C."/>
            <person name="Olano C."/>
            <person name="Schleissner C."/>
            <person name="Cuevas C."/>
            <person name="De La Calle F."/>
            <person name="Salas J.A."/>
        </authorList>
    </citation>
    <scope>NUCLEOTIDE SEQUENCE [LARGE SCALE GENOMIC DNA]</scope>
    <source>
        <strain evidence="6 7">PHM034</strain>
    </source>
</reference>
<dbReference type="InterPro" id="IPR006162">
    <property type="entry name" value="Ppantetheine_attach_site"/>
</dbReference>
<dbReference type="PROSITE" id="PS00012">
    <property type="entry name" value="PHOSPHOPANTETHEINE"/>
    <property type="match status" value="1"/>
</dbReference>
<evidence type="ECO:0000256" key="2">
    <source>
        <dbReference type="ARBA" id="ARBA00006432"/>
    </source>
</evidence>
<dbReference type="PANTHER" id="PTHR45527">
    <property type="entry name" value="NONRIBOSOMAL PEPTIDE SYNTHETASE"/>
    <property type="match status" value="1"/>
</dbReference>
<protein>
    <recommendedName>
        <fullName evidence="5">Carrier domain-containing protein</fullName>
    </recommendedName>
</protein>
<dbReference type="Gene3D" id="3.30.559.10">
    <property type="entry name" value="Chloramphenicol acetyltransferase-like domain"/>
    <property type="match status" value="1"/>
</dbReference>
<keyword evidence="3" id="KW-0596">Phosphopantetheine</keyword>
<dbReference type="GO" id="GO:0003824">
    <property type="term" value="F:catalytic activity"/>
    <property type="evidence" value="ECO:0007669"/>
    <property type="project" value="InterPro"/>
</dbReference>
<evidence type="ECO:0000256" key="3">
    <source>
        <dbReference type="ARBA" id="ARBA00022450"/>
    </source>
</evidence>
<dbReference type="GO" id="GO:0072330">
    <property type="term" value="P:monocarboxylic acid biosynthetic process"/>
    <property type="evidence" value="ECO:0007669"/>
    <property type="project" value="UniProtKB-ARBA"/>
</dbReference>
<dbReference type="GO" id="GO:0005829">
    <property type="term" value="C:cytosol"/>
    <property type="evidence" value="ECO:0007669"/>
    <property type="project" value="TreeGrafter"/>
</dbReference>
<feature type="domain" description="Carrier" evidence="5">
    <location>
        <begin position="178"/>
        <end position="253"/>
    </location>
</feature>
<evidence type="ECO:0000313" key="7">
    <source>
        <dbReference type="Proteomes" id="UP000682308"/>
    </source>
</evidence>
<dbReference type="AlphaFoldDB" id="A0A941J0B1"/>
<gene>
    <name evidence="6" type="ORF">KEF29_00670</name>
</gene>
<dbReference type="InterPro" id="IPR029058">
    <property type="entry name" value="AB_hydrolase_fold"/>
</dbReference>
<keyword evidence="7" id="KW-1185">Reference proteome</keyword>
<evidence type="ECO:0000256" key="1">
    <source>
        <dbReference type="ARBA" id="ARBA00001957"/>
    </source>
</evidence>
<dbReference type="Pfam" id="PF00550">
    <property type="entry name" value="PP-binding"/>
    <property type="match status" value="1"/>
</dbReference>
<evidence type="ECO:0000313" key="6">
    <source>
        <dbReference type="EMBL" id="MBR8638282.1"/>
    </source>
</evidence>
<organism evidence="6 7">
    <name type="scientific">Streptomyces tuirus</name>
    <dbReference type="NCBI Taxonomy" id="68278"/>
    <lineage>
        <taxon>Bacteria</taxon>
        <taxon>Bacillati</taxon>
        <taxon>Actinomycetota</taxon>
        <taxon>Actinomycetes</taxon>
        <taxon>Kitasatosporales</taxon>
        <taxon>Streptomycetaceae</taxon>
        <taxon>Streptomyces</taxon>
    </lineage>
</organism>
<dbReference type="GO" id="GO:0008610">
    <property type="term" value="P:lipid biosynthetic process"/>
    <property type="evidence" value="ECO:0007669"/>
    <property type="project" value="UniProtKB-ARBA"/>
</dbReference>
<comment type="cofactor">
    <cofactor evidence="1">
        <name>pantetheine 4'-phosphate</name>
        <dbReference type="ChEBI" id="CHEBI:47942"/>
    </cofactor>
</comment>
<dbReference type="FunFam" id="1.10.1200.10:FF:000016">
    <property type="entry name" value="Non-ribosomal peptide synthase"/>
    <property type="match status" value="1"/>
</dbReference>
<dbReference type="SUPFAM" id="SSF47336">
    <property type="entry name" value="ACP-like"/>
    <property type="match status" value="1"/>
</dbReference>
<evidence type="ECO:0000259" key="5">
    <source>
        <dbReference type="PROSITE" id="PS50075"/>
    </source>
</evidence>
<dbReference type="PANTHER" id="PTHR45527:SF1">
    <property type="entry name" value="FATTY ACID SYNTHASE"/>
    <property type="match status" value="1"/>
</dbReference>
<sequence length="271" mass="29865">MVGMFINTLPVRVQHTPHHTTTQLLTTLQHHQSTLLDHHHHALADIQQHLGVNTLFDTLVVFESYPIDRAALTHATTTAGIHITGIRPYAGSHYPLTLTATAEPHLRLTLQYQQGVIDHHLAHQIAHRLTHILDQLTSNPELTLEEFDVPPVDGLRPRQMTATNDAAAPAHARTAYRAPQSTKEQALADLFAEVFGADRVGVDDTFFELGGNSLLAIKLVARIRGELGIDISIRTLFEAQTIAQLAARADAPAAVARPRLRRVTEEGRALE</sequence>